<keyword evidence="4" id="KW-0378">Hydrolase</keyword>
<dbReference type="GO" id="GO:0016787">
    <property type="term" value="F:hydrolase activity"/>
    <property type="evidence" value="ECO:0007669"/>
    <property type="project" value="UniProtKB-KW"/>
</dbReference>
<protein>
    <submittedName>
        <fullName evidence="4">Adenine nucleotide alpha hydrolase family protein</fullName>
    </submittedName>
</protein>
<keyword evidence="1" id="KW-0808">Transferase</keyword>
<gene>
    <name evidence="4" type="ORF">JBF11_06245</name>
</gene>
<dbReference type="InterPro" id="IPR011063">
    <property type="entry name" value="TilS/TtcA_N"/>
</dbReference>
<dbReference type="Gene3D" id="3.40.50.620">
    <property type="entry name" value="HUPs"/>
    <property type="match status" value="1"/>
</dbReference>
<proteinExistence type="predicted"/>
<dbReference type="SUPFAM" id="SSF52402">
    <property type="entry name" value="Adenine nucleotide alpha hydrolases-like"/>
    <property type="match status" value="1"/>
</dbReference>
<evidence type="ECO:0000313" key="4">
    <source>
        <dbReference type="EMBL" id="UWX05076.1"/>
    </source>
</evidence>
<dbReference type="InterPro" id="IPR054306">
    <property type="entry name" value="TtuA-like_LIM_N"/>
</dbReference>
<dbReference type="PANTHER" id="PTHR11807:SF27">
    <property type="entry name" value="TRNA-5-METHYLURIDINE(54) 2-SULFURTRANSFERASE"/>
    <property type="match status" value="1"/>
</dbReference>
<name>A0ABY5Y0M0_9BACT</name>
<evidence type="ECO:0000313" key="5">
    <source>
        <dbReference type="Proteomes" id="UP001058120"/>
    </source>
</evidence>
<organism evidence="4 5">
    <name type="scientific">Taurinivorans muris</name>
    <dbReference type="NCBI Taxonomy" id="2787751"/>
    <lineage>
        <taxon>Bacteria</taxon>
        <taxon>Pseudomonadati</taxon>
        <taxon>Thermodesulfobacteriota</taxon>
        <taxon>Desulfovibrionia</taxon>
        <taxon>Desulfovibrionales</taxon>
        <taxon>Desulfovibrionaceae</taxon>
        <taxon>Taurinivorans</taxon>
    </lineage>
</organism>
<keyword evidence="5" id="KW-1185">Reference proteome</keyword>
<dbReference type="Pfam" id="PF01171">
    <property type="entry name" value="ATP_bind_3"/>
    <property type="match status" value="1"/>
</dbReference>
<dbReference type="PIRSF" id="PIRSF004976">
    <property type="entry name" value="ATPase_YdaO"/>
    <property type="match status" value="1"/>
</dbReference>
<feature type="domain" description="2-thiouridine synthetase TtuA-like N-terminal LIM" evidence="3">
    <location>
        <begin position="2"/>
        <end position="27"/>
    </location>
</feature>
<evidence type="ECO:0000259" key="2">
    <source>
        <dbReference type="Pfam" id="PF01171"/>
    </source>
</evidence>
<dbReference type="PANTHER" id="PTHR11807">
    <property type="entry name" value="ATPASES OF THE PP SUPERFAMILY-RELATED"/>
    <property type="match status" value="1"/>
</dbReference>
<dbReference type="Pfam" id="PF22082">
    <property type="entry name" value="TtuA_LIM_N"/>
    <property type="match status" value="1"/>
</dbReference>
<evidence type="ECO:0000256" key="1">
    <source>
        <dbReference type="ARBA" id="ARBA00022679"/>
    </source>
</evidence>
<dbReference type="InterPro" id="IPR035107">
    <property type="entry name" value="tRNA_thiolation_TtcA_Ctu1"/>
</dbReference>
<reference evidence="4" key="1">
    <citation type="submission" date="2020-12" db="EMBL/GenBank/DDBJ databases">
        <title>Taurinivorans muris gen. nov., sp. nov., fundamental and realized metabolic niche of a ubiquitous sulfidogenic bacterium in the murine intestine.</title>
        <authorList>
            <person name="Ye H."/>
            <person name="Hanson B.T."/>
            <person name="Loy A."/>
        </authorList>
    </citation>
    <scope>NUCLEOTIDE SEQUENCE</scope>
    <source>
        <strain evidence="4">LT0009</strain>
    </source>
</reference>
<evidence type="ECO:0000259" key="3">
    <source>
        <dbReference type="Pfam" id="PF22082"/>
    </source>
</evidence>
<dbReference type="InterPro" id="IPR014729">
    <property type="entry name" value="Rossmann-like_a/b/a_fold"/>
</dbReference>
<accession>A0ABY5Y0M0</accession>
<dbReference type="EMBL" id="CP065938">
    <property type="protein sequence ID" value="UWX05076.1"/>
    <property type="molecule type" value="Genomic_DNA"/>
</dbReference>
<feature type="domain" description="tRNA(Ile)-lysidine/2-thiocytidine synthase N-terminal" evidence="2">
    <location>
        <begin position="49"/>
        <end position="165"/>
    </location>
</feature>
<dbReference type="Proteomes" id="UP001058120">
    <property type="component" value="Chromosome"/>
</dbReference>
<sequence>MKCTRCKATAIIDLPSHNSAFCEECFIRFFEKQVQKGIEQHNLLEKGEKVLVALSGGKDSLALALVLSRLGYDVTGLHIDLSIGISSEKARAVVERFCEKHAIPLIIKEMEKEGLAIPKVKARLNRPICSACGKIKRYYFNQTARELGFDALATGHNLDDEIARLTSNTLRWDRAYLSDQGPVLPDEEGFRKKIKPLWRLSEYETAHYAFLMDIENHYAPCPYSTGASFSVLKSLWIDLELAMPGRKLDFYQGFLERGKPAFFTEEQNKGKELSPCPRCGYPTSSGDLCGVCRIKLAVQENG</sequence>
<dbReference type="RefSeq" id="WP_334314638.1">
    <property type="nucleotide sequence ID" value="NZ_CP065938.1"/>
</dbReference>